<protein>
    <recommendedName>
        <fullName evidence="3">Helix-turn-helix domain-containing protein</fullName>
    </recommendedName>
</protein>
<dbReference type="KEGG" id="gim:F1728_00115"/>
<evidence type="ECO:0000313" key="1">
    <source>
        <dbReference type="EMBL" id="QGQ21204.1"/>
    </source>
</evidence>
<proteinExistence type="predicted"/>
<accession>A0A6I6A4D7</accession>
<name>A0A6I6A4D7_9PLAN</name>
<keyword evidence="2" id="KW-1185">Reference proteome</keyword>
<sequence length="74" mass="8553">MMSVCGEISIDSCYTLEELMKRTGLKRDAMRTARRKGLRVIYRHNRGYVLGRDWLSYLDMQAKADSAEVVNGHE</sequence>
<evidence type="ECO:0000313" key="2">
    <source>
        <dbReference type="Proteomes" id="UP000427281"/>
    </source>
</evidence>
<dbReference type="AlphaFoldDB" id="A0A6I6A4D7"/>
<organism evidence="1 2">
    <name type="scientific">Gimesia benthica</name>
    <dbReference type="NCBI Taxonomy" id="2608982"/>
    <lineage>
        <taxon>Bacteria</taxon>
        <taxon>Pseudomonadati</taxon>
        <taxon>Planctomycetota</taxon>
        <taxon>Planctomycetia</taxon>
        <taxon>Planctomycetales</taxon>
        <taxon>Planctomycetaceae</taxon>
        <taxon>Gimesia</taxon>
    </lineage>
</organism>
<reference evidence="1 2" key="1">
    <citation type="submission" date="2019-09" db="EMBL/GenBank/DDBJ databases">
        <title>Gimesia benthica sp. nov., a novel bacterium isolated from deep-sea water of the Northwest Indian Ocean.</title>
        <authorList>
            <person name="Dai X."/>
        </authorList>
    </citation>
    <scope>NUCLEOTIDE SEQUENCE [LARGE SCALE GENOMIC DNA]</scope>
    <source>
        <strain evidence="1 2">E7</strain>
    </source>
</reference>
<dbReference type="RefSeq" id="WP_155362378.1">
    <property type="nucleotide sequence ID" value="NZ_CP043930.1"/>
</dbReference>
<gene>
    <name evidence="1" type="ORF">F1728_00115</name>
</gene>
<evidence type="ECO:0008006" key="3">
    <source>
        <dbReference type="Google" id="ProtNLM"/>
    </source>
</evidence>
<dbReference type="Proteomes" id="UP000427281">
    <property type="component" value="Chromosome"/>
</dbReference>
<dbReference type="EMBL" id="CP043930">
    <property type="protein sequence ID" value="QGQ21204.1"/>
    <property type="molecule type" value="Genomic_DNA"/>
</dbReference>